<feature type="domain" description="Capsule synthesis protein CapA" evidence="2">
    <location>
        <begin position="75"/>
        <end position="319"/>
    </location>
</feature>
<evidence type="ECO:0000259" key="2">
    <source>
        <dbReference type="SMART" id="SM00854"/>
    </source>
</evidence>
<sequence>MASKEVKKKVKLKRTIKVILILSMLLIVSGVGLQAFNFYQVHQDKVKDEREKQFQEQKRQKEEEKKNAHKEYNLSMVMVGDALIHSAIYYDAKLKTGGYDFKPMLQYIKPIVQNYDLKYYNQETILGGSELGLSNYPRFNSPYEVGDAFIDAGFNLVSLATNHTMDKNEQGVINSKKYWSTKTNVLTAGSYTSFEDRDTVRILEKNGIKYAFFSYTMWNNGLATPRGKEYLNNEYTPELAKADIERVKGKCDLIIVAMHWGTEYSMGVSDKQEEVANYLSSLGVNIIIGAHPHVVEPIEYINNGKTLVIYSLGNFISDQVGIERLTGLMVTLNVKKVVEKQISTVTVENVKGSLLYTKSNSYTPRNFRVYPYSQLNSTILPNYKSYYEKYKAVVTSRYPNLQFDEVSG</sequence>
<dbReference type="PANTHER" id="PTHR33393:SF12">
    <property type="entry name" value="CAPSULE BIOSYNTHESIS PROTEIN CAPA"/>
    <property type="match status" value="1"/>
</dbReference>
<dbReference type="AlphaFoldDB" id="K1U3X5"/>
<dbReference type="InterPro" id="IPR019079">
    <property type="entry name" value="Capsule_synth_CapA"/>
</dbReference>
<protein>
    <submittedName>
        <fullName evidence="3">Capsule biosynthesis protein capA</fullName>
    </submittedName>
</protein>
<dbReference type="Gene3D" id="3.60.21.10">
    <property type="match status" value="1"/>
</dbReference>
<dbReference type="PANTHER" id="PTHR33393">
    <property type="entry name" value="POLYGLUTAMINE SYNTHESIS ACCESSORY PROTEIN RV0574C-RELATED"/>
    <property type="match status" value="1"/>
</dbReference>
<dbReference type="Pfam" id="PF09587">
    <property type="entry name" value="PGA_cap"/>
    <property type="match status" value="1"/>
</dbReference>
<proteinExistence type="inferred from homology"/>
<dbReference type="InterPro" id="IPR052169">
    <property type="entry name" value="CW_Biosynth-Accessory"/>
</dbReference>
<evidence type="ECO:0000256" key="1">
    <source>
        <dbReference type="ARBA" id="ARBA00005662"/>
    </source>
</evidence>
<reference evidence="3" key="1">
    <citation type="journal article" date="2013" name="Environ. Microbiol.">
        <title>Microbiota from the distal guts of lean and obese adolescents exhibit partial functional redundancy besides clear differences in community structure.</title>
        <authorList>
            <person name="Ferrer M."/>
            <person name="Ruiz A."/>
            <person name="Lanza F."/>
            <person name="Haange S.B."/>
            <person name="Oberbach A."/>
            <person name="Till H."/>
            <person name="Bargiela R."/>
            <person name="Campoy C."/>
            <person name="Segura M.T."/>
            <person name="Richter M."/>
            <person name="von Bergen M."/>
            <person name="Seifert J."/>
            <person name="Suarez A."/>
        </authorList>
    </citation>
    <scope>NUCLEOTIDE SEQUENCE</scope>
</reference>
<dbReference type="InterPro" id="IPR029052">
    <property type="entry name" value="Metallo-depent_PP-like"/>
</dbReference>
<dbReference type="SUPFAM" id="SSF56300">
    <property type="entry name" value="Metallo-dependent phosphatases"/>
    <property type="match status" value="1"/>
</dbReference>
<dbReference type="SMART" id="SM00854">
    <property type="entry name" value="PGA_cap"/>
    <property type="match status" value="1"/>
</dbReference>
<comment type="similarity">
    <text evidence="1">Belongs to the CapA family.</text>
</comment>
<comment type="caution">
    <text evidence="3">The sequence shown here is derived from an EMBL/GenBank/DDBJ whole genome shotgun (WGS) entry which is preliminary data.</text>
</comment>
<dbReference type="CDD" id="cd07381">
    <property type="entry name" value="MPP_CapA"/>
    <property type="match status" value="1"/>
</dbReference>
<name>K1U3X5_9ZZZZ</name>
<evidence type="ECO:0000313" key="3">
    <source>
        <dbReference type="EMBL" id="EKC74589.1"/>
    </source>
</evidence>
<dbReference type="EMBL" id="AJWZ01001172">
    <property type="protein sequence ID" value="EKC74589.1"/>
    <property type="molecule type" value="Genomic_DNA"/>
</dbReference>
<organism evidence="3">
    <name type="scientific">human gut metagenome</name>
    <dbReference type="NCBI Taxonomy" id="408170"/>
    <lineage>
        <taxon>unclassified sequences</taxon>
        <taxon>metagenomes</taxon>
        <taxon>organismal metagenomes</taxon>
    </lineage>
</organism>
<accession>K1U3X5</accession>
<gene>
    <name evidence="3" type="ORF">OBE_01754</name>
</gene>